<dbReference type="InterPro" id="IPR032861">
    <property type="entry name" value="TAXi_N"/>
</dbReference>
<gene>
    <name evidence="4" type="ORF">KC19_9G020400</name>
</gene>
<dbReference type="Pfam" id="PF14543">
    <property type="entry name" value="TAXi_N"/>
    <property type="match status" value="1"/>
</dbReference>
<feature type="transmembrane region" description="Helical" evidence="2">
    <location>
        <begin position="39"/>
        <end position="57"/>
    </location>
</feature>
<dbReference type="EMBL" id="CM026430">
    <property type="protein sequence ID" value="KAG0560866.1"/>
    <property type="molecule type" value="Genomic_DNA"/>
</dbReference>
<keyword evidence="2" id="KW-0472">Membrane</keyword>
<dbReference type="GO" id="GO:0006508">
    <property type="term" value="P:proteolysis"/>
    <property type="evidence" value="ECO:0007669"/>
    <property type="project" value="InterPro"/>
</dbReference>
<dbReference type="SUPFAM" id="SSF50630">
    <property type="entry name" value="Acid proteases"/>
    <property type="match status" value="1"/>
</dbReference>
<dbReference type="PANTHER" id="PTHR13683:SF316">
    <property type="entry name" value="ASPARTYL PROTEASE APCB1"/>
    <property type="match status" value="1"/>
</dbReference>
<name>A0A8T0GMV1_CERPU</name>
<evidence type="ECO:0000256" key="2">
    <source>
        <dbReference type="SAM" id="Phobius"/>
    </source>
</evidence>
<dbReference type="InterPro" id="IPR021109">
    <property type="entry name" value="Peptidase_aspartic_dom_sf"/>
</dbReference>
<dbReference type="InterPro" id="IPR033121">
    <property type="entry name" value="PEPTIDASE_A1"/>
</dbReference>
<evidence type="ECO:0000259" key="3">
    <source>
        <dbReference type="PROSITE" id="PS51767"/>
    </source>
</evidence>
<evidence type="ECO:0000256" key="1">
    <source>
        <dbReference type="ARBA" id="ARBA00007447"/>
    </source>
</evidence>
<dbReference type="InterPro" id="IPR001461">
    <property type="entry name" value="Aspartic_peptidase_A1"/>
</dbReference>
<protein>
    <recommendedName>
        <fullName evidence="3">Peptidase A1 domain-containing protein</fullName>
    </recommendedName>
</protein>
<dbReference type="PANTHER" id="PTHR13683">
    <property type="entry name" value="ASPARTYL PROTEASES"/>
    <property type="match status" value="1"/>
</dbReference>
<keyword evidence="5" id="KW-1185">Reference proteome</keyword>
<dbReference type="CDD" id="cd05471">
    <property type="entry name" value="pepsin_like"/>
    <property type="match status" value="1"/>
</dbReference>
<proteinExistence type="inferred from homology"/>
<dbReference type="GO" id="GO:0004190">
    <property type="term" value="F:aspartic-type endopeptidase activity"/>
    <property type="evidence" value="ECO:0007669"/>
    <property type="project" value="InterPro"/>
</dbReference>
<keyword evidence="2" id="KW-0812">Transmembrane</keyword>
<organism evidence="4 5">
    <name type="scientific">Ceratodon purpureus</name>
    <name type="common">Fire moss</name>
    <name type="synonym">Dicranum purpureum</name>
    <dbReference type="NCBI Taxonomy" id="3225"/>
    <lineage>
        <taxon>Eukaryota</taxon>
        <taxon>Viridiplantae</taxon>
        <taxon>Streptophyta</taxon>
        <taxon>Embryophyta</taxon>
        <taxon>Bryophyta</taxon>
        <taxon>Bryophytina</taxon>
        <taxon>Bryopsida</taxon>
        <taxon>Dicranidae</taxon>
        <taxon>Pseudoditrichales</taxon>
        <taxon>Ditrichaceae</taxon>
        <taxon>Ceratodon</taxon>
    </lineage>
</organism>
<comment type="similarity">
    <text evidence="1">Belongs to the peptidase A1 family.</text>
</comment>
<accession>A0A8T0GMV1</accession>
<keyword evidence="2" id="KW-1133">Transmembrane helix</keyword>
<comment type="caution">
    <text evidence="4">The sequence shown here is derived from an EMBL/GenBank/DDBJ whole genome shotgun (WGS) entry which is preliminary data.</text>
</comment>
<reference evidence="4" key="1">
    <citation type="submission" date="2020-06" db="EMBL/GenBank/DDBJ databases">
        <title>WGS assembly of Ceratodon purpureus strain R40.</title>
        <authorList>
            <person name="Carey S.B."/>
            <person name="Jenkins J."/>
            <person name="Shu S."/>
            <person name="Lovell J.T."/>
            <person name="Sreedasyam A."/>
            <person name="Maumus F."/>
            <person name="Tiley G.P."/>
            <person name="Fernandez-Pozo N."/>
            <person name="Barry K."/>
            <person name="Chen C."/>
            <person name="Wang M."/>
            <person name="Lipzen A."/>
            <person name="Daum C."/>
            <person name="Saski C.A."/>
            <person name="Payton A.C."/>
            <person name="Mcbreen J.C."/>
            <person name="Conrad R.E."/>
            <person name="Kollar L.M."/>
            <person name="Olsson S."/>
            <person name="Huttunen S."/>
            <person name="Landis J.B."/>
            <person name="Wickett N.J."/>
            <person name="Johnson M.G."/>
            <person name="Rensing S.A."/>
            <person name="Grimwood J."/>
            <person name="Schmutz J."/>
            <person name="Mcdaniel S.F."/>
        </authorList>
    </citation>
    <scope>NUCLEOTIDE SEQUENCE</scope>
    <source>
        <strain evidence="4">R40</strain>
    </source>
</reference>
<dbReference type="PROSITE" id="PS51767">
    <property type="entry name" value="PEPTIDASE_A1"/>
    <property type="match status" value="1"/>
</dbReference>
<feature type="domain" description="Peptidase A1" evidence="3">
    <location>
        <begin position="135"/>
        <end position="405"/>
    </location>
</feature>
<dbReference type="AlphaFoldDB" id="A0A8T0GMV1"/>
<sequence length="405" mass="45122">MRRGGRGSSLQVPWRRHDGAIPSDLHLERRYTQRYHVKVVGLAACSIAISFFIWRLLPERPHLLSHGLLSRNPGFVFPLYQYYKQYANGSYGTGGRERWRGSRLGHGRGVLSDESNSLFELHSVHRSPDDRNGDLYIEIELGDPPKVFYFYTDTGSGSPWVLCDIPNSDHVSTVPDIGPNGLFLSKEDYIIKCIGPTASLCRALQFKFFAECKEVDEYKCFFSVKYLDDSVYRGVVVNESITVSMQDKSERKVFVSFGCVLHKTFEALTLLTDGVVGLGKCEGSLVDQLSTSKAINRKVLGVCLAKKSPQNPQGLQGLRKAGRVGYITPGMDFVEKNDQSKLVWAKLSGPETACMYVAQLVSIAIGSRKFPSVVHFGGRMILDTGSEITSLRKDLYDIIFHTGAA</sequence>
<evidence type="ECO:0000313" key="4">
    <source>
        <dbReference type="EMBL" id="KAG0560866.1"/>
    </source>
</evidence>
<evidence type="ECO:0000313" key="5">
    <source>
        <dbReference type="Proteomes" id="UP000822688"/>
    </source>
</evidence>
<dbReference type="Gene3D" id="2.40.70.10">
    <property type="entry name" value="Acid Proteases"/>
    <property type="match status" value="1"/>
</dbReference>
<dbReference type="InterPro" id="IPR034164">
    <property type="entry name" value="Pepsin-like_dom"/>
</dbReference>
<dbReference type="Proteomes" id="UP000822688">
    <property type="component" value="Chromosome 9"/>
</dbReference>